<evidence type="ECO:0000313" key="2">
    <source>
        <dbReference type="EMBL" id="QEN07546.1"/>
    </source>
</evidence>
<keyword evidence="1" id="KW-1133">Transmembrane helix</keyword>
<keyword evidence="1" id="KW-0812">Transmembrane</keyword>
<evidence type="ECO:0000256" key="1">
    <source>
        <dbReference type="SAM" id="Phobius"/>
    </source>
</evidence>
<dbReference type="Proteomes" id="UP000324209">
    <property type="component" value="Chromosome"/>
</dbReference>
<evidence type="ECO:0008006" key="4">
    <source>
        <dbReference type="Google" id="ProtNLM"/>
    </source>
</evidence>
<sequence length="292" mass="34445">MTKKIKVKKEGKSRFKKFKNRLSFLIVLVFAAFVFYMGWIQIRIPEGVHALVYTKTGGYDNQLISPGQFVWRWENLFPGNMTLHFIELKNSREEYTMTGYLPSGELYGQYINRPEAFHYTFEVEYRFSIKDESFVSLIESGTYYSQLIEDRNQEYVAATNEIIQDFFKDQDSLNLEGISEAEKMLSLKISESDPRYQLNDLRIISYQYPDIELYEQTRAYFLEELAVLRQAELKTEQIQTELETVTSRKMDLLRQYGEVLSEFPVLLQYYGLDKEKIDPSLFQDFSQASESP</sequence>
<dbReference type="OrthoDB" id="368436at2"/>
<gene>
    <name evidence="2" type="ORF">EXM22_05915</name>
</gene>
<evidence type="ECO:0000313" key="3">
    <source>
        <dbReference type="Proteomes" id="UP000324209"/>
    </source>
</evidence>
<organism evidence="2 3">
    <name type="scientific">Oceanispirochaeta crateris</name>
    <dbReference type="NCBI Taxonomy" id="2518645"/>
    <lineage>
        <taxon>Bacteria</taxon>
        <taxon>Pseudomonadati</taxon>
        <taxon>Spirochaetota</taxon>
        <taxon>Spirochaetia</taxon>
        <taxon>Spirochaetales</taxon>
        <taxon>Spirochaetaceae</taxon>
        <taxon>Oceanispirochaeta</taxon>
    </lineage>
</organism>
<dbReference type="EMBL" id="CP036150">
    <property type="protein sequence ID" value="QEN07546.1"/>
    <property type="molecule type" value="Genomic_DNA"/>
</dbReference>
<dbReference type="RefSeq" id="WP_149485626.1">
    <property type="nucleotide sequence ID" value="NZ_CP036150.1"/>
</dbReference>
<dbReference type="KEGG" id="ock:EXM22_05915"/>
<protein>
    <recommendedName>
        <fullName evidence="4">Band 7 domain-containing protein</fullName>
    </recommendedName>
</protein>
<name>A0A5C1QLX2_9SPIO</name>
<reference evidence="2 3" key="1">
    <citation type="submission" date="2019-02" db="EMBL/GenBank/DDBJ databases">
        <title>Complete Genome Sequence and Methylome Analysis of free living Spirochaetas.</title>
        <authorList>
            <person name="Fomenkov A."/>
            <person name="Dubinina G."/>
            <person name="Leshcheva N."/>
            <person name="Mikheeva N."/>
            <person name="Grabovich M."/>
            <person name="Vincze T."/>
            <person name="Roberts R.J."/>
        </authorList>
    </citation>
    <scope>NUCLEOTIDE SEQUENCE [LARGE SCALE GENOMIC DNA]</scope>
    <source>
        <strain evidence="2 3">K2</strain>
    </source>
</reference>
<accession>A0A5C1QLX2</accession>
<dbReference type="AlphaFoldDB" id="A0A5C1QLX2"/>
<proteinExistence type="predicted"/>
<keyword evidence="1" id="KW-0472">Membrane</keyword>
<feature type="transmembrane region" description="Helical" evidence="1">
    <location>
        <begin position="21"/>
        <end position="39"/>
    </location>
</feature>
<keyword evidence="3" id="KW-1185">Reference proteome</keyword>